<evidence type="ECO:0000313" key="2">
    <source>
        <dbReference type="Proteomes" id="UP000265520"/>
    </source>
</evidence>
<reference evidence="1 2" key="1">
    <citation type="journal article" date="2018" name="Front. Plant Sci.">
        <title>Red Clover (Trifolium pratense) and Zigzag Clover (T. medium) - A Picture of Genomic Similarities and Differences.</title>
        <authorList>
            <person name="Dluhosova J."/>
            <person name="Istvanek J."/>
            <person name="Nedelnik J."/>
            <person name="Repkova J."/>
        </authorList>
    </citation>
    <scope>NUCLEOTIDE SEQUENCE [LARGE SCALE GENOMIC DNA]</scope>
    <source>
        <strain evidence="2">cv. 10/8</strain>
        <tissue evidence="1">Leaf</tissue>
    </source>
</reference>
<dbReference type="AlphaFoldDB" id="A0A392PP88"/>
<comment type="caution">
    <text evidence="1">The sequence shown here is derived from an EMBL/GenBank/DDBJ whole genome shotgun (WGS) entry which is preliminary data.</text>
</comment>
<organism evidence="1 2">
    <name type="scientific">Trifolium medium</name>
    <dbReference type="NCBI Taxonomy" id="97028"/>
    <lineage>
        <taxon>Eukaryota</taxon>
        <taxon>Viridiplantae</taxon>
        <taxon>Streptophyta</taxon>
        <taxon>Embryophyta</taxon>
        <taxon>Tracheophyta</taxon>
        <taxon>Spermatophyta</taxon>
        <taxon>Magnoliopsida</taxon>
        <taxon>eudicotyledons</taxon>
        <taxon>Gunneridae</taxon>
        <taxon>Pentapetalae</taxon>
        <taxon>rosids</taxon>
        <taxon>fabids</taxon>
        <taxon>Fabales</taxon>
        <taxon>Fabaceae</taxon>
        <taxon>Papilionoideae</taxon>
        <taxon>50 kb inversion clade</taxon>
        <taxon>NPAAA clade</taxon>
        <taxon>Hologalegina</taxon>
        <taxon>IRL clade</taxon>
        <taxon>Trifolieae</taxon>
        <taxon>Trifolium</taxon>
    </lineage>
</organism>
<proteinExistence type="predicted"/>
<name>A0A392PP88_9FABA</name>
<accession>A0A392PP88</accession>
<dbReference type="EMBL" id="LXQA010090099">
    <property type="protein sequence ID" value="MCI13901.1"/>
    <property type="molecule type" value="Genomic_DNA"/>
</dbReference>
<protein>
    <submittedName>
        <fullName evidence="1">Uncharacterized protein</fullName>
    </submittedName>
</protein>
<gene>
    <name evidence="1" type="ORF">A2U01_0035023</name>
</gene>
<feature type="non-terminal residue" evidence="1">
    <location>
        <position position="145"/>
    </location>
</feature>
<dbReference type="Proteomes" id="UP000265520">
    <property type="component" value="Unassembled WGS sequence"/>
</dbReference>
<sequence length="145" mass="15958">MTLVGLPKNPMVAGCKIFTGIPRDEEEEVHLVEQRRVVRCKKMQEGKSNREACVSSNGTLLEASGGWCQVQGSSGTWTWPVVLNRSSRWREQHDVTGVRKILDAVSCAGRRNYCAGRNCSCVFVVLVLPPAQGAARAPEFCILLI</sequence>
<keyword evidence="2" id="KW-1185">Reference proteome</keyword>
<evidence type="ECO:0000313" key="1">
    <source>
        <dbReference type="EMBL" id="MCI13901.1"/>
    </source>
</evidence>